<proteinExistence type="predicted"/>
<evidence type="ECO:0008006" key="4">
    <source>
        <dbReference type="Google" id="ProtNLM"/>
    </source>
</evidence>
<dbReference type="InterPro" id="IPR010342">
    <property type="entry name" value="DUF938"/>
</dbReference>
<dbReference type="EMBL" id="QEXV01000004">
    <property type="protein sequence ID" value="PWE17030.1"/>
    <property type="molecule type" value="Genomic_DNA"/>
</dbReference>
<dbReference type="AlphaFoldDB" id="A0A2U2BSQ7"/>
<keyword evidence="3" id="KW-1185">Reference proteome</keyword>
<reference evidence="3" key="1">
    <citation type="submission" date="2018-05" db="EMBL/GenBank/DDBJ databases">
        <authorList>
            <person name="Liu B.-T."/>
        </authorList>
    </citation>
    <scope>NUCLEOTIDE SEQUENCE [LARGE SCALE GENOMIC DNA]</scope>
    <source>
        <strain evidence="3">WD6-1</strain>
    </source>
</reference>
<name>A0A2U2BSQ7_9PROT</name>
<gene>
    <name evidence="2" type="ORF">DDZ18_10015</name>
</gene>
<evidence type="ECO:0000256" key="1">
    <source>
        <dbReference type="SAM" id="MobiDB-lite"/>
    </source>
</evidence>
<dbReference type="Pfam" id="PF06080">
    <property type="entry name" value="DUF938"/>
    <property type="match status" value="1"/>
</dbReference>
<dbReference type="Proteomes" id="UP000245168">
    <property type="component" value="Unassembled WGS sequence"/>
</dbReference>
<evidence type="ECO:0000313" key="2">
    <source>
        <dbReference type="EMBL" id="PWE17030.1"/>
    </source>
</evidence>
<sequence length="217" mass="22815">MTGSSRTPIAFEDRDASGARLSSPSAERNSGPIAEALAAVLPREARVLEIASGTGQHALACVTARPDLSWTPSELDAASRASIDDWARDADGRIAAALKLDVCKPGWADGLGPFDAVFCANMIHIAPWEAAEGLFAGAASLLGEAGGLHLYGPFLEGAESAPSNRDFDRSLRERDPRWGVRALDAVDALAGRNGFARSGRREMPANNLLVSYARGTS</sequence>
<accession>A0A2U2BSQ7</accession>
<organism evidence="2 3">
    <name type="scientific">Marinicauda salina</name>
    <dbReference type="NCBI Taxonomy" id="2135793"/>
    <lineage>
        <taxon>Bacteria</taxon>
        <taxon>Pseudomonadati</taxon>
        <taxon>Pseudomonadota</taxon>
        <taxon>Alphaproteobacteria</taxon>
        <taxon>Maricaulales</taxon>
        <taxon>Maricaulaceae</taxon>
        <taxon>Marinicauda</taxon>
    </lineage>
</organism>
<protein>
    <recommendedName>
        <fullName evidence="4">DUF938 domain-containing protein</fullName>
    </recommendedName>
</protein>
<dbReference type="PANTHER" id="PTHR20974:SF0">
    <property type="entry name" value="UPF0585 PROTEIN CG18661"/>
    <property type="match status" value="1"/>
</dbReference>
<dbReference type="Gene3D" id="3.40.50.150">
    <property type="entry name" value="Vaccinia Virus protein VP39"/>
    <property type="match status" value="1"/>
</dbReference>
<evidence type="ECO:0000313" key="3">
    <source>
        <dbReference type="Proteomes" id="UP000245168"/>
    </source>
</evidence>
<feature type="region of interest" description="Disordered" evidence="1">
    <location>
        <begin position="1"/>
        <end position="29"/>
    </location>
</feature>
<dbReference type="InterPro" id="IPR029063">
    <property type="entry name" value="SAM-dependent_MTases_sf"/>
</dbReference>
<dbReference type="RefSeq" id="WP_109253254.1">
    <property type="nucleotide sequence ID" value="NZ_QEXV01000004.1"/>
</dbReference>
<dbReference type="SUPFAM" id="SSF53335">
    <property type="entry name" value="S-adenosyl-L-methionine-dependent methyltransferases"/>
    <property type="match status" value="1"/>
</dbReference>
<dbReference type="OrthoDB" id="5525831at2"/>
<dbReference type="PANTHER" id="PTHR20974">
    <property type="entry name" value="UPF0585 PROTEIN CG18661"/>
    <property type="match status" value="1"/>
</dbReference>
<comment type="caution">
    <text evidence="2">The sequence shown here is derived from an EMBL/GenBank/DDBJ whole genome shotgun (WGS) entry which is preliminary data.</text>
</comment>